<dbReference type="Proteomes" id="UP001205861">
    <property type="component" value="Unassembled WGS sequence"/>
</dbReference>
<keyword evidence="4" id="KW-1185">Reference proteome</keyword>
<keyword evidence="1" id="KW-0175">Coiled coil</keyword>
<feature type="coiled-coil region" evidence="1">
    <location>
        <begin position="332"/>
        <end position="380"/>
    </location>
</feature>
<evidence type="ECO:0000256" key="1">
    <source>
        <dbReference type="SAM" id="Coils"/>
    </source>
</evidence>
<comment type="caution">
    <text evidence="3">The sequence shown here is derived from an EMBL/GenBank/DDBJ whole genome shotgun (WGS) entry which is preliminary data.</text>
</comment>
<organism evidence="3 4">
    <name type="scientific">Massilia solisilvae</name>
    <dbReference type="NCBI Taxonomy" id="1811225"/>
    <lineage>
        <taxon>Bacteria</taxon>
        <taxon>Pseudomonadati</taxon>
        <taxon>Pseudomonadota</taxon>
        <taxon>Betaproteobacteria</taxon>
        <taxon>Burkholderiales</taxon>
        <taxon>Oxalobacteraceae</taxon>
        <taxon>Telluria group</taxon>
        <taxon>Massilia</taxon>
    </lineage>
</organism>
<feature type="domain" description="Rad50/SbcC-type AAA" evidence="2">
    <location>
        <begin position="22"/>
        <end position="240"/>
    </location>
</feature>
<gene>
    <name evidence="3" type="ORF">NX773_09480</name>
</gene>
<dbReference type="SUPFAM" id="SSF52540">
    <property type="entry name" value="P-loop containing nucleoside triphosphate hydrolases"/>
    <property type="match status" value="1"/>
</dbReference>
<dbReference type="RefSeq" id="WP_258856093.1">
    <property type="nucleotide sequence ID" value="NZ_JANUGV010000002.1"/>
</dbReference>
<proteinExistence type="predicted"/>
<evidence type="ECO:0000313" key="3">
    <source>
        <dbReference type="EMBL" id="MCS0608391.1"/>
    </source>
</evidence>
<name>A0ABT2BIQ1_9BURK</name>
<sequence>MKLLSLKIYSNGRNGLESDELFFGEHITQLYGPNGCGKTPTVQSLAFCLGYPADFREEIYRRCSKAALTFSLNNGVYEVSRVIASRDVAITVRSPLGEVSDFYSEGDYSEFMFELLGLQYPNLISTGDKLSKPFISTFLPLFYLDQDDGYRDFYSPKGNQRFIKDQFSEMMRLLFDQPVKNSFDAKKDRIDTKQELARLDELVQKRQSDVEFARRNLDESEELQEINEKIDALERELQNLSVSGNEHDGAVSVFSRLIANNLERIRTIQTDLSEIGKRERSVNRIINEINLEINALSLNEESRRIFLSFSEICESAGCQLFSVSSSSYAKNLLYLKDQIKDLERNSDEDRRKIEALTATRESHEKQNEELIKERDLLLKSNEMKAVIDTISRIKSEIFSLQTKKADFEKYSTLQTRYFDAMTSRNKVYEKYQALSGERSFSSEIIRLRSDLRTILLRWLDVINTDNIDKNISFKDDFQPVFGSETVSQLKGSTKVRAVLAFHAALLELAMVRQRGIFPFLILDTPKQHDINNEDLGAYVSELKVLAKRFNTQIVFSNTEFHYIGDEQDEEWVPHYPGEKHNMFYRNTP</sequence>
<dbReference type="InterPro" id="IPR027417">
    <property type="entry name" value="P-loop_NTPase"/>
</dbReference>
<dbReference type="EMBL" id="JANUGV010000002">
    <property type="protein sequence ID" value="MCS0608391.1"/>
    <property type="molecule type" value="Genomic_DNA"/>
</dbReference>
<dbReference type="Pfam" id="PF13476">
    <property type="entry name" value="AAA_23"/>
    <property type="match status" value="1"/>
</dbReference>
<feature type="coiled-coil region" evidence="1">
    <location>
        <begin position="203"/>
        <end position="243"/>
    </location>
</feature>
<evidence type="ECO:0000259" key="2">
    <source>
        <dbReference type="Pfam" id="PF13476"/>
    </source>
</evidence>
<dbReference type="Gene3D" id="3.40.50.300">
    <property type="entry name" value="P-loop containing nucleotide triphosphate hydrolases"/>
    <property type="match status" value="1"/>
</dbReference>
<evidence type="ECO:0000313" key="4">
    <source>
        <dbReference type="Proteomes" id="UP001205861"/>
    </source>
</evidence>
<reference evidence="3 4" key="1">
    <citation type="submission" date="2022-08" db="EMBL/GenBank/DDBJ databases">
        <title>Reclassification of Massilia species as members of the genera Telluria, Duganella, Pseudoduganella, Mokoshia gen. nov. and Zemynaea gen. nov. using orthogonal and non-orthogonal genome-based approaches.</title>
        <authorList>
            <person name="Bowman J.P."/>
        </authorList>
    </citation>
    <scope>NUCLEOTIDE SEQUENCE [LARGE SCALE GENOMIC DNA]</scope>
    <source>
        <strain evidence="3 4">JCM 31607</strain>
    </source>
</reference>
<accession>A0ABT2BIQ1</accession>
<protein>
    <submittedName>
        <fullName evidence="3">AAA family ATPase</fullName>
    </submittedName>
</protein>
<dbReference type="InterPro" id="IPR038729">
    <property type="entry name" value="Rad50/SbcC_AAA"/>
</dbReference>